<gene>
    <name evidence="1" type="ORF">AWB80_03555</name>
</gene>
<dbReference type="STRING" id="1777141.AWB80_03555"/>
<keyword evidence="2" id="KW-1185">Reference proteome</keyword>
<organism evidence="1 2">
    <name type="scientific">Caballeronia pedi</name>
    <dbReference type="NCBI Taxonomy" id="1777141"/>
    <lineage>
        <taxon>Bacteria</taxon>
        <taxon>Pseudomonadati</taxon>
        <taxon>Pseudomonadota</taxon>
        <taxon>Betaproteobacteria</taxon>
        <taxon>Burkholderiales</taxon>
        <taxon>Burkholderiaceae</taxon>
        <taxon>Caballeronia</taxon>
    </lineage>
</organism>
<dbReference type="Proteomes" id="UP000054911">
    <property type="component" value="Unassembled WGS sequence"/>
</dbReference>
<sequence>MPLRESLRFERSMLTLETANKTTILGITNTGGSKLLIFPSVCPFQESQSSLVRVSPLVCELEVTESTTIEYLHIGGDADTEQLFRARFEWTASYDDSSRYCTEASIPLLVQPAIFERWKEPCELLLASISQFGDVIIENGSKQIAFLSPIIELLPSRKTFVIPQRYIAPQSWHLLRAAALGTKSWGIRITSETPTGTRLRSIDIELGQWISPRPSYCSDHH</sequence>
<dbReference type="EMBL" id="FCOE02000010">
    <property type="protein sequence ID" value="SAK69355.1"/>
    <property type="molecule type" value="Genomic_DNA"/>
</dbReference>
<comment type="caution">
    <text evidence="1">The sequence shown here is derived from an EMBL/GenBank/DDBJ whole genome shotgun (WGS) entry which is preliminary data.</text>
</comment>
<dbReference type="AlphaFoldDB" id="A0A158BH06"/>
<proteinExistence type="predicted"/>
<name>A0A158BH06_9BURK</name>
<accession>A0A158BH06</accession>
<reference evidence="1" key="1">
    <citation type="submission" date="2016-01" db="EMBL/GenBank/DDBJ databases">
        <authorList>
            <person name="Peeters C."/>
        </authorList>
    </citation>
    <scope>NUCLEOTIDE SEQUENCE [LARGE SCALE GENOMIC DNA]</scope>
    <source>
        <strain evidence="1">LMG 29323</strain>
    </source>
</reference>
<evidence type="ECO:0000313" key="2">
    <source>
        <dbReference type="Proteomes" id="UP000054911"/>
    </source>
</evidence>
<evidence type="ECO:0000313" key="1">
    <source>
        <dbReference type="EMBL" id="SAK69355.1"/>
    </source>
</evidence>
<dbReference type="SUPFAM" id="SSF49354">
    <property type="entry name" value="PapD-like"/>
    <property type="match status" value="1"/>
</dbReference>
<protein>
    <submittedName>
        <fullName evidence="1">Periplasmic chaperone protein</fullName>
    </submittedName>
</protein>
<dbReference type="InterPro" id="IPR008962">
    <property type="entry name" value="PapD-like_sf"/>
</dbReference>